<dbReference type="EMBL" id="JAEPRQ010000002">
    <property type="protein sequence ID" value="MBK4216060.1"/>
    <property type="molecule type" value="Genomic_DNA"/>
</dbReference>
<dbReference type="GO" id="GO:0004803">
    <property type="term" value="F:transposase activity"/>
    <property type="evidence" value="ECO:0007669"/>
    <property type="project" value="InterPro"/>
</dbReference>
<dbReference type="RefSeq" id="WP_200685589.1">
    <property type="nucleotide sequence ID" value="NZ_JAEPRQ010000002.1"/>
</dbReference>
<dbReference type="NCBIfam" id="NF047646">
    <property type="entry name" value="REP_Tyr_transpos"/>
    <property type="match status" value="1"/>
</dbReference>
<evidence type="ECO:0000313" key="2">
    <source>
        <dbReference type="EMBL" id="MBK4216060.1"/>
    </source>
</evidence>
<dbReference type="PANTHER" id="PTHR36966">
    <property type="entry name" value="REP-ASSOCIATED TYROSINE TRANSPOSASE"/>
    <property type="match status" value="1"/>
</dbReference>
<feature type="domain" description="Transposase IS200-like" evidence="1">
    <location>
        <begin position="9"/>
        <end position="131"/>
    </location>
</feature>
<organism evidence="2 3">
    <name type="scientific">Paracoccus caeni</name>
    <dbReference type="NCBI Taxonomy" id="657651"/>
    <lineage>
        <taxon>Bacteria</taxon>
        <taxon>Pseudomonadati</taxon>
        <taxon>Pseudomonadota</taxon>
        <taxon>Alphaproteobacteria</taxon>
        <taxon>Rhodobacterales</taxon>
        <taxon>Paracoccaceae</taxon>
        <taxon>Paracoccus</taxon>
    </lineage>
</organism>
<gene>
    <name evidence="2" type="ORF">JJJ17_08995</name>
</gene>
<evidence type="ECO:0000313" key="3">
    <source>
        <dbReference type="Proteomes" id="UP000640485"/>
    </source>
</evidence>
<dbReference type="Gene3D" id="3.30.70.1290">
    <property type="entry name" value="Transposase IS200-like"/>
    <property type="match status" value="1"/>
</dbReference>
<dbReference type="GO" id="GO:0043565">
    <property type="term" value="F:sequence-specific DNA binding"/>
    <property type="evidence" value="ECO:0007669"/>
    <property type="project" value="TreeGrafter"/>
</dbReference>
<dbReference type="InterPro" id="IPR002686">
    <property type="entry name" value="Transposase_17"/>
</dbReference>
<reference evidence="2" key="1">
    <citation type="submission" date="2021-01" db="EMBL/GenBank/DDBJ databases">
        <title>Paracoccus amoyensis sp. nov., isolated from the surface seawater along the coast of Xiamen Island, China.</title>
        <authorList>
            <person name="Lyu L."/>
        </authorList>
    </citation>
    <scope>NUCLEOTIDE SEQUENCE</scope>
    <source>
        <strain evidence="2">MJ17</strain>
    </source>
</reference>
<evidence type="ECO:0000259" key="1">
    <source>
        <dbReference type="SMART" id="SM01321"/>
    </source>
</evidence>
<keyword evidence="3" id="KW-1185">Reference proteome</keyword>
<dbReference type="SUPFAM" id="SSF143422">
    <property type="entry name" value="Transposase IS200-like"/>
    <property type="match status" value="1"/>
</dbReference>
<sequence>MSRYLRLRYSGVPIFFTVALADRGGRLLVDHVATLRRAVEVTRAERPFGIEAWVVLPDHLHCIWRLPEGDCDYSTRWRLIKARFSRSVPMGKLRESHVLRGERGVWQRRFWEHHIRDENDFAAHMRYCWFNPVKHGYVERPEDWPFSSYHRDKSAGIVT</sequence>
<name>A0A934VZP8_9RHOB</name>
<accession>A0A934VZP8</accession>
<protein>
    <submittedName>
        <fullName evidence="2">Transposase</fullName>
    </submittedName>
</protein>
<dbReference type="PANTHER" id="PTHR36966:SF1">
    <property type="entry name" value="REP-ASSOCIATED TYROSINE TRANSPOSASE"/>
    <property type="match status" value="1"/>
</dbReference>
<dbReference type="AlphaFoldDB" id="A0A934VZP8"/>
<dbReference type="SMART" id="SM01321">
    <property type="entry name" value="Y1_Tnp"/>
    <property type="match status" value="1"/>
</dbReference>
<comment type="caution">
    <text evidence="2">The sequence shown here is derived from an EMBL/GenBank/DDBJ whole genome shotgun (WGS) entry which is preliminary data.</text>
</comment>
<proteinExistence type="predicted"/>
<dbReference type="InterPro" id="IPR052715">
    <property type="entry name" value="RAYT_transposase"/>
</dbReference>
<dbReference type="InterPro" id="IPR036515">
    <property type="entry name" value="Transposase_17_sf"/>
</dbReference>
<dbReference type="Proteomes" id="UP000640485">
    <property type="component" value="Unassembled WGS sequence"/>
</dbReference>
<dbReference type="GO" id="GO:0006313">
    <property type="term" value="P:DNA transposition"/>
    <property type="evidence" value="ECO:0007669"/>
    <property type="project" value="InterPro"/>
</dbReference>